<sequence>MNLNTKFDNDINLILNVIIIIIIILILNIVIIIILIPNVIMITILILNLTFIKDLIIVQIQFQIFNLINNLTLIIYLNLIRNIDQMLLFVPVQIIYHFIMKNCIKCTRKILCRQFVL</sequence>
<keyword evidence="3" id="KW-1185">Reference proteome</keyword>
<protein>
    <submittedName>
        <fullName evidence="2">Uncharacterized protein</fullName>
    </submittedName>
</protein>
<evidence type="ECO:0000313" key="3">
    <source>
        <dbReference type="Proteomes" id="UP000003163"/>
    </source>
</evidence>
<proteinExistence type="predicted"/>
<dbReference type="AlphaFoldDB" id="J9DNP8"/>
<feature type="transmembrane region" description="Helical" evidence="1">
    <location>
        <begin position="56"/>
        <end position="79"/>
    </location>
</feature>
<dbReference type="Proteomes" id="UP000003163">
    <property type="component" value="Unassembled WGS sequence"/>
</dbReference>
<name>J9DNP8_EDHAE</name>
<evidence type="ECO:0000313" key="2">
    <source>
        <dbReference type="EMBL" id="EJW04160.1"/>
    </source>
</evidence>
<comment type="caution">
    <text evidence="2">The sequence shown here is derived from an EMBL/GenBank/DDBJ whole genome shotgun (WGS) entry which is preliminary data.</text>
</comment>
<dbReference type="EMBL" id="AFBI03000022">
    <property type="protein sequence ID" value="EJW04160.1"/>
    <property type="molecule type" value="Genomic_DNA"/>
</dbReference>
<gene>
    <name evidence="2" type="ORF">EDEG_01535</name>
</gene>
<dbReference type="VEuPathDB" id="MicrosporidiaDB:EDEG_01535"/>
<reference evidence="2 3" key="1">
    <citation type="submission" date="2011-08" db="EMBL/GenBank/DDBJ databases">
        <authorList>
            <person name="Liu Z.J."/>
            <person name="Shi F.L."/>
            <person name="Lu J.Q."/>
            <person name="Li M."/>
            <person name="Wang Z.L."/>
        </authorList>
    </citation>
    <scope>NUCLEOTIDE SEQUENCE [LARGE SCALE GENOMIC DNA]</scope>
    <source>
        <strain evidence="2 3">USNM 41457</strain>
    </source>
</reference>
<keyword evidence="1" id="KW-0812">Transmembrane</keyword>
<accession>J9DNP8</accession>
<reference evidence="3" key="2">
    <citation type="submission" date="2015-07" db="EMBL/GenBank/DDBJ databases">
        <title>Contrasting host-pathogen interactions and genome evolution in two generalist and specialist microsporidian pathogens of mosquitoes.</title>
        <authorList>
            <consortium name="The Broad Institute Genomics Platform"/>
            <consortium name="The Broad Institute Genome Sequencing Center for Infectious Disease"/>
            <person name="Cuomo C.A."/>
            <person name="Sanscrainte N.D."/>
            <person name="Goldberg J.M."/>
            <person name="Heiman D."/>
            <person name="Young S."/>
            <person name="Zeng Q."/>
            <person name="Becnel J.J."/>
            <person name="Birren B.W."/>
        </authorList>
    </citation>
    <scope>NUCLEOTIDE SEQUENCE [LARGE SCALE GENOMIC DNA]</scope>
    <source>
        <strain evidence="3">USNM 41457</strain>
    </source>
</reference>
<dbReference type="InParanoid" id="J9DNP8"/>
<keyword evidence="1" id="KW-1133">Transmembrane helix</keyword>
<keyword evidence="1" id="KW-0472">Membrane</keyword>
<evidence type="ECO:0000256" key="1">
    <source>
        <dbReference type="SAM" id="Phobius"/>
    </source>
</evidence>
<organism evidence="2 3">
    <name type="scientific">Edhazardia aedis (strain USNM 41457)</name>
    <name type="common">Microsporidian parasite</name>
    <dbReference type="NCBI Taxonomy" id="1003232"/>
    <lineage>
        <taxon>Eukaryota</taxon>
        <taxon>Fungi</taxon>
        <taxon>Fungi incertae sedis</taxon>
        <taxon>Microsporidia</taxon>
        <taxon>Edhazardia</taxon>
    </lineage>
</organism>
<feature type="transmembrane region" description="Helical" evidence="1">
    <location>
        <begin position="12"/>
        <end position="36"/>
    </location>
</feature>
<dbReference type="HOGENOM" id="CLU_2084807_0_0_1"/>